<keyword evidence="7" id="KW-0677">Repeat</keyword>
<keyword evidence="10" id="KW-0325">Glycoprotein</keyword>
<dbReference type="SMART" id="SM00369">
    <property type="entry name" value="LRR_TYP"/>
    <property type="match status" value="5"/>
</dbReference>
<keyword evidence="6 12" id="KW-0732">Signal</keyword>
<organism evidence="15">
    <name type="scientific">Oryza sativa subsp. japonica</name>
    <name type="common">Rice</name>
    <dbReference type="NCBI Taxonomy" id="39947"/>
    <lineage>
        <taxon>Eukaryota</taxon>
        <taxon>Viridiplantae</taxon>
        <taxon>Streptophyta</taxon>
        <taxon>Embryophyta</taxon>
        <taxon>Tracheophyta</taxon>
        <taxon>Spermatophyta</taxon>
        <taxon>Magnoliopsida</taxon>
        <taxon>Liliopsida</taxon>
        <taxon>Poales</taxon>
        <taxon>Poaceae</taxon>
        <taxon>BOP clade</taxon>
        <taxon>Oryzoideae</taxon>
        <taxon>Oryzeae</taxon>
        <taxon>Oryzinae</taxon>
        <taxon>Oryza</taxon>
        <taxon>Oryza sativa</taxon>
    </lineage>
</organism>
<evidence type="ECO:0000256" key="8">
    <source>
        <dbReference type="ARBA" id="ARBA00022989"/>
    </source>
</evidence>
<dbReference type="SUPFAM" id="SSF52058">
    <property type="entry name" value="L domain-like"/>
    <property type="match status" value="1"/>
</dbReference>
<dbReference type="PANTHER" id="PTHR48061:SF48">
    <property type="entry name" value="OS01G0162500 PROTEIN"/>
    <property type="match status" value="1"/>
</dbReference>
<keyword evidence="3" id="KW-1003">Cell membrane</keyword>
<keyword evidence="9 11" id="KW-0472">Membrane</keyword>
<evidence type="ECO:0000256" key="11">
    <source>
        <dbReference type="SAM" id="Phobius"/>
    </source>
</evidence>
<evidence type="ECO:0000259" key="13">
    <source>
        <dbReference type="Pfam" id="PF08263"/>
    </source>
</evidence>
<evidence type="ECO:0000256" key="6">
    <source>
        <dbReference type="ARBA" id="ARBA00022729"/>
    </source>
</evidence>
<evidence type="ECO:0000256" key="12">
    <source>
        <dbReference type="SAM" id="SignalP"/>
    </source>
</evidence>
<feature type="chain" id="PRO_5004264999" evidence="12">
    <location>
        <begin position="35"/>
        <end position="971"/>
    </location>
</feature>
<dbReference type="InterPro" id="IPR001611">
    <property type="entry name" value="Leu-rich_rpt"/>
</dbReference>
<dbReference type="EMBL" id="AP002521">
    <property type="protein sequence ID" value="BAD61095.1"/>
    <property type="molecule type" value="Genomic_DNA"/>
</dbReference>
<dbReference type="InterPro" id="IPR032675">
    <property type="entry name" value="LRR_dom_sf"/>
</dbReference>
<evidence type="ECO:0000256" key="10">
    <source>
        <dbReference type="ARBA" id="ARBA00023180"/>
    </source>
</evidence>
<dbReference type="InterPro" id="IPR013210">
    <property type="entry name" value="LRR_N_plant-typ"/>
</dbReference>
<name>Q5ZEK5_ORYSJ</name>
<dbReference type="PANTHER" id="PTHR48061">
    <property type="entry name" value="LEUCINE-RICH REPEAT RECEPTOR PROTEIN KINASE EMS1-LIKE-RELATED"/>
    <property type="match status" value="1"/>
</dbReference>
<dbReference type="Gene3D" id="3.80.10.10">
    <property type="entry name" value="Ribonuclease Inhibitor"/>
    <property type="match status" value="4"/>
</dbReference>
<dbReference type="Proteomes" id="UP000817658">
    <property type="component" value="Chromosome 1"/>
</dbReference>
<protein>
    <submittedName>
        <fullName evidence="15">Verticillium wilt disease resistance protein-like</fullName>
    </submittedName>
</protein>
<dbReference type="InterPro" id="IPR055414">
    <property type="entry name" value="LRR_R13L4/SHOC2-like"/>
</dbReference>
<evidence type="ECO:0000256" key="9">
    <source>
        <dbReference type="ARBA" id="ARBA00023136"/>
    </source>
</evidence>
<dbReference type="AlphaFoldDB" id="Q5ZEK5"/>
<dbReference type="InterPro" id="IPR003591">
    <property type="entry name" value="Leu-rich_rpt_typical-subtyp"/>
</dbReference>
<dbReference type="Pfam" id="PF23598">
    <property type="entry name" value="LRR_14"/>
    <property type="match status" value="1"/>
</dbReference>
<dbReference type="FunFam" id="3.80.10.10:FF:000213">
    <property type="entry name" value="Tyrosine-sulfated glycopeptide receptor 1"/>
    <property type="match status" value="1"/>
</dbReference>
<feature type="transmembrane region" description="Helical" evidence="11">
    <location>
        <begin position="934"/>
        <end position="958"/>
    </location>
</feature>
<keyword evidence="4" id="KW-0433">Leucine-rich repeat</keyword>
<evidence type="ECO:0000256" key="4">
    <source>
        <dbReference type="ARBA" id="ARBA00022614"/>
    </source>
</evidence>
<evidence type="ECO:0000256" key="3">
    <source>
        <dbReference type="ARBA" id="ARBA00022475"/>
    </source>
</evidence>
<reference evidence="15" key="1">
    <citation type="journal article" date="2002" name="Nature">
        <title>The genome sequence and structure of rice chromosome 1.</title>
        <authorList>
            <person name="Sasaki T."/>
            <person name="Matsumoto T."/>
            <person name="Yamamoto K."/>
            <person name="Sakata K."/>
            <person name="Baba T."/>
            <person name="Katayose Y."/>
            <person name="Wu J."/>
            <person name="Niimura Y."/>
            <person name="Cheng Z."/>
            <person name="Nagamura Y."/>
            <person name="Antonio B.A."/>
            <person name="Kanamori H."/>
            <person name="Hosokawa S."/>
            <person name="Masukawa M."/>
            <person name="Arikawa K."/>
            <person name="Chiden Y."/>
            <person name="Hayashi M."/>
            <person name="Okamoto M."/>
            <person name="Ando T."/>
            <person name="Aoki H."/>
            <person name="Arita K."/>
            <person name="Hamada M."/>
            <person name="Harada C."/>
            <person name="Hijishita S."/>
            <person name="Honda M."/>
            <person name="Ichikawa Y."/>
            <person name="Idonuma A."/>
            <person name="Iijima M."/>
            <person name="Ikeda M."/>
            <person name="Ikeno M."/>
            <person name="Itoh S."/>
            <person name="Itoh T."/>
            <person name="Itoh Y."/>
            <person name="Itoh Y."/>
            <person name="Iwabuchi A."/>
            <person name="Kamiya K."/>
            <person name="Karasawa W."/>
            <person name="Katagiri S."/>
            <person name="Kikuta A."/>
            <person name="Kobayashi N."/>
            <person name="Kono I."/>
            <person name="Machita K."/>
            <person name="Maehara T."/>
            <person name="Mizuno H."/>
            <person name="Mizubayashi T."/>
            <person name="Mukai Y."/>
            <person name="Nagasaki H."/>
            <person name="Nakashima M."/>
            <person name="Nakama Y."/>
            <person name="Nakamichi Y."/>
            <person name="Nakamura M."/>
            <person name="Namiki N."/>
            <person name="Negishi M."/>
            <person name="Ohta I."/>
            <person name="Ono N."/>
            <person name="Saji S."/>
            <person name="Sakai K."/>
            <person name="Shibata M."/>
            <person name="Shimokawa T."/>
            <person name="Shomura A."/>
            <person name="Song J."/>
            <person name="Takazaki Y."/>
            <person name="Terasawa K."/>
            <person name="Tsuji K."/>
            <person name="Waki K."/>
            <person name="Yamagata H."/>
            <person name="Yamane H."/>
            <person name="Yoshiki S."/>
            <person name="Yoshihara R."/>
            <person name="Yukawa K."/>
            <person name="Zhong H."/>
            <person name="Iwama H."/>
            <person name="Endo T."/>
            <person name="Ito H."/>
            <person name="Hahn J.H."/>
            <person name="Kim H.I."/>
            <person name="Eun M.Y."/>
            <person name="Yano M."/>
            <person name="Jiang J."/>
            <person name="Gojobori T."/>
        </authorList>
    </citation>
    <scope>NUCLEOTIDE SEQUENCE [LARGE SCALE GENOMIC DNA]</scope>
</reference>
<feature type="signal peptide" evidence="12">
    <location>
        <begin position="1"/>
        <end position="34"/>
    </location>
</feature>
<accession>Q5ZEK5</accession>
<evidence type="ECO:0000259" key="14">
    <source>
        <dbReference type="Pfam" id="PF23598"/>
    </source>
</evidence>
<keyword evidence="8 11" id="KW-1133">Transmembrane helix</keyword>
<evidence type="ECO:0000313" key="15">
    <source>
        <dbReference type="EMBL" id="BAD61095.1"/>
    </source>
</evidence>
<evidence type="ECO:0000256" key="5">
    <source>
        <dbReference type="ARBA" id="ARBA00022692"/>
    </source>
</evidence>
<comment type="subcellular location">
    <subcellularLocation>
        <location evidence="1">Cell membrane</location>
        <topology evidence="1">Single-pass type I membrane protein</topology>
    </subcellularLocation>
</comment>
<dbReference type="SUPFAM" id="SSF52047">
    <property type="entry name" value="RNI-like"/>
    <property type="match status" value="1"/>
</dbReference>
<feature type="domain" description="Leucine-rich repeat-containing N-terminal plant-type" evidence="13">
    <location>
        <begin position="44"/>
        <end position="84"/>
    </location>
</feature>
<dbReference type="Pfam" id="PF08263">
    <property type="entry name" value="LRRNT_2"/>
    <property type="match status" value="1"/>
</dbReference>
<keyword evidence="5 11" id="KW-0812">Transmembrane</keyword>
<evidence type="ECO:0000256" key="2">
    <source>
        <dbReference type="ARBA" id="ARBA00009592"/>
    </source>
</evidence>
<gene>
    <name evidence="15" type="primary">P0041E11.36</name>
</gene>
<dbReference type="InterPro" id="IPR046956">
    <property type="entry name" value="RLP23-like"/>
</dbReference>
<dbReference type="Pfam" id="PF00560">
    <property type="entry name" value="LRR_1"/>
    <property type="match status" value="7"/>
</dbReference>
<dbReference type="GO" id="GO:0005886">
    <property type="term" value="C:plasma membrane"/>
    <property type="evidence" value="ECO:0007669"/>
    <property type="project" value="UniProtKB-SubCell"/>
</dbReference>
<evidence type="ECO:0000256" key="1">
    <source>
        <dbReference type="ARBA" id="ARBA00004251"/>
    </source>
</evidence>
<feature type="domain" description="Disease resistance R13L4/SHOC-2-like LRR" evidence="14">
    <location>
        <begin position="355"/>
        <end position="444"/>
    </location>
</feature>
<comment type="similarity">
    <text evidence="2">Belongs to the RLP family.</text>
</comment>
<proteinExistence type="inferred from homology"/>
<evidence type="ECO:0000256" key="7">
    <source>
        <dbReference type="ARBA" id="ARBA00022737"/>
    </source>
</evidence>
<sequence length="971" mass="104816">MSSIILTQTPSVPRRLLLLLQLSFLLLLSSASNAVTPAGVPCRPDQAAALLRLKRSFAVTSNSVTAFRSWRAGTDCCGWEGVGCAAGAGANNGRAVTSLHLGDWGLESAGIDPALFELTSLEYLNLAYNNFGGSKIPSDGFERLIRLTHLNLSSSGFTGQVPASIGNLTSLVSLDLSTYFMIVEIPDDAYETLISQTANSIWLIEPNFETFISKLTNLRDLHLGYVDMSNSGAQWCDALANSSPNLQVISLPFCSISGPICRSLSLLQSLAALNLQHNNLSGPIPDFLSNLSNLSVLRLNHNELEGWVSPAIFGQKNLVTIDLHHNLGISGILPNFSADSRLEELLVGQTNCSGLIPSSIGNLKFLKQLDLGASGFFGELPSSIGKLESLNALGISGVGLEGPLPSWVANLTSLTALVFSDCGLSGSIPSFIGDLKELRTLALCNCKFSAVVDGEYNSSVSLPQIVLLYLPGCSMSKFPIFLRHQYEINGLDLSDNEINGTIPHWAWETWNYISLLGLSGNRFTSVGYDPLLPLQVDLLDLSNNMLEGSIPIPRGSSTSLKYSNNGFSSMPSNFSAHLRDVTFFMADGNEISGNIPLEFCSAKSLQLLDLSYNNFNGSISSCLMDSVSTLQVLNLKGNELHGVLPDDIKEGCSFQALDISGNLIEGKLPRSLVACKNLEVFDVGFNQISDTFPCWMSTLPRLQVIALRSNKFFGQVAQSAVEKNSCEFPAARIIDLASNNFSGPLPQDQWFKKLKSMMIGYSNTSLVMDHEVPRVGRYKFSTTITYKGSAVTLTKILRTFVFIDVSENKFHGSIPGTIGELILLHALNMSHNFLTGPIPSQLGHLNQLEALDMSSNELSGVIPQELASLDFLAILNLSYNKLEGRIPPQSPHFSTFSSISFLGNKGLCGLPLSTGCSNTTSLNVIPSEKNPVDIVLFLSAGLGFGLGFAIAIVVAWGIPIRKRSTVRQRAL</sequence>